<sequence>MILECLLIHVSLSSISDTRSCLSIFSILFTILYIIFHFLHSFFIGKVFFFFISL</sequence>
<keyword evidence="1" id="KW-0472">Membrane</keyword>
<protein>
    <submittedName>
        <fullName evidence="2">Uncharacterized protein</fullName>
    </submittedName>
</protein>
<evidence type="ECO:0000313" key="3">
    <source>
        <dbReference type="Proteomes" id="UP000324222"/>
    </source>
</evidence>
<keyword evidence="1" id="KW-1133">Transmembrane helix</keyword>
<evidence type="ECO:0000313" key="2">
    <source>
        <dbReference type="EMBL" id="MPC63422.1"/>
    </source>
</evidence>
<dbReference type="Proteomes" id="UP000324222">
    <property type="component" value="Unassembled WGS sequence"/>
</dbReference>
<proteinExistence type="predicted"/>
<evidence type="ECO:0000256" key="1">
    <source>
        <dbReference type="SAM" id="Phobius"/>
    </source>
</evidence>
<comment type="caution">
    <text evidence="2">The sequence shown here is derived from an EMBL/GenBank/DDBJ whole genome shotgun (WGS) entry which is preliminary data.</text>
</comment>
<keyword evidence="3" id="KW-1185">Reference proteome</keyword>
<accession>A0A5B7GX13</accession>
<organism evidence="2 3">
    <name type="scientific">Portunus trituberculatus</name>
    <name type="common">Swimming crab</name>
    <name type="synonym">Neptunus trituberculatus</name>
    <dbReference type="NCBI Taxonomy" id="210409"/>
    <lineage>
        <taxon>Eukaryota</taxon>
        <taxon>Metazoa</taxon>
        <taxon>Ecdysozoa</taxon>
        <taxon>Arthropoda</taxon>
        <taxon>Crustacea</taxon>
        <taxon>Multicrustacea</taxon>
        <taxon>Malacostraca</taxon>
        <taxon>Eumalacostraca</taxon>
        <taxon>Eucarida</taxon>
        <taxon>Decapoda</taxon>
        <taxon>Pleocyemata</taxon>
        <taxon>Brachyura</taxon>
        <taxon>Eubrachyura</taxon>
        <taxon>Portunoidea</taxon>
        <taxon>Portunidae</taxon>
        <taxon>Portuninae</taxon>
        <taxon>Portunus</taxon>
    </lineage>
</organism>
<name>A0A5B7GX13_PORTR</name>
<reference evidence="2 3" key="1">
    <citation type="submission" date="2019-05" db="EMBL/GenBank/DDBJ databases">
        <title>Another draft genome of Portunus trituberculatus and its Hox gene families provides insights of decapod evolution.</title>
        <authorList>
            <person name="Jeong J.-H."/>
            <person name="Song I."/>
            <person name="Kim S."/>
            <person name="Choi T."/>
            <person name="Kim D."/>
            <person name="Ryu S."/>
            <person name="Kim W."/>
        </authorList>
    </citation>
    <scope>NUCLEOTIDE SEQUENCE [LARGE SCALE GENOMIC DNA]</scope>
    <source>
        <tissue evidence="2">Muscle</tissue>
    </source>
</reference>
<gene>
    <name evidence="2" type="ORF">E2C01_057520</name>
</gene>
<keyword evidence="1" id="KW-0812">Transmembrane</keyword>
<dbReference type="EMBL" id="VSRR010020780">
    <property type="protein sequence ID" value="MPC63422.1"/>
    <property type="molecule type" value="Genomic_DNA"/>
</dbReference>
<feature type="transmembrane region" description="Helical" evidence="1">
    <location>
        <begin position="21"/>
        <end position="52"/>
    </location>
</feature>
<dbReference type="AlphaFoldDB" id="A0A5B7GX13"/>